<organism evidence="9">
    <name type="scientific">invertebrate metagenome</name>
    <dbReference type="NCBI Taxonomy" id="1711999"/>
    <lineage>
        <taxon>unclassified sequences</taxon>
        <taxon>metagenomes</taxon>
        <taxon>organismal metagenomes</taxon>
    </lineage>
</organism>
<keyword evidence="3" id="KW-0548">Nucleotidyltransferase</keyword>
<keyword evidence="6" id="KW-0378">Hydrolase</keyword>
<keyword evidence="1" id="KW-0645">Protease</keyword>
<comment type="caution">
    <text evidence="9">The sequence shown here is derived from an EMBL/GenBank/DDBJ whole genome shotgun (WGS) entry which is preliminary data.</text>
</comment>
<protein>
    <recommendedName>
        <fullName evidence="8">Reverse transcriptase domain-containing protein</fullName>
    </recommendedName>
</protein>
<evidence type="ECO:0000256" key="2">
    <source>
        <dbReference type="ARBA" id="ARBA00022679"/>
    </source>
</evidence>
<keyword evidence="2" id="KW-0808">Transferase</keyword>
<dbReference type="PROSITE" id="PS00141">
    <property type="entry name" value="ASP_PROTEASE"/>
    <property type="match status" value="1"/>
</dbReference>
<dbReference type="FunFam" id="3.10.10.10:FF:000002">
    <property type="entry name" value="Retrovirus-related Pol polyprotein from transposon 17.6-like protein"/>
    <property type="match status" value="1"/>
</dbReference>
<dbReference type="SUPFAM" id="SSF56672">
    <property type="entry name" value="DNA/RNA polymerases"/>
    <property type="match status" value="1"/>
</dbReference>
<gene>
    <name evidence="9" type="ORF">CI610_02660</name>
</gene>
<dbReference type="GO" id="GO:0004190">
    <property type="term" value="F:aspartic-type endopeptidase activity"/>
    <property type="evidence" value="ECO:0007669"/>
    <property type="project" value="InterPro"/>
</dbReference>
<feature type="domain" description="Reverse transcriptase" evidence="8">
    <location>
        <begin position="351"/>
        <end position="484"/>
    </location>
</feature>
<dbReference type="AlphaFoldDB" id="A0A2H9T5C3"/>
<dbReference type="SUPFAM" id="SSF50630">
    <property type="entry name" value="Acid proteases"/>
    <property type="match status" value="1"/>
</dbReference>
<dbReference type="InterPro" id="IPR001969">
    <property type="entry name" value="Aspartic_peptidase_AS"/>
</dbReference>
<keyword evidence="7" id="KW-0695">RNA-directed DNA polymerase</keyword>
<dbReference type="InterPro" id="IPR000477">
    <property type="entry name" value="RT_dom"/>
</dbReference>
<evidence type="ECO:0000256" key="1">
    <source>
        <dbReference type="ARBA" id="ARBA00022670"/>
    </source>
</evidence>
<name>A0A2H9T5C3_9ZZZZ</name>
<evidence type="ECO:0000256" key="3">
    <source>
        <dbReference type="ARBA" id="ARBA00022695"/>
    </source>
</evidence>
<evidence type="ECO:0000256" key="7">
    <source>
        <dbReference type="ARBA" id="ARBA00022918"/>
    </source>
</evidence>
<evidence type="ECO:0000256" key="6">
    <source>
        <dbReference type="ARBA" id="ARBA00022801"/>
    </source>
</evidence>
<dbReference type="GO" id="GO:0006508">
    <property type="term" value="P:proteolysis"/>
    <property type="evidence" value="ECO:0007669"/>
    <property type="project" value="UniProtKB-KW"/>
</dbReference>
<proteinExistence type="predicted"/>
<dbReference type="InterPro" id="IPR043502">
    <property type="entry name" value="DNA/RNA_pol_sf"/>
</dbReference>
<keyword evidence="5" id="KW-0255">Endonuclease</keyword>
<dbReference type="CDD" id="cd00303">
    <property type="entry name" value="retropepsin_like"/>
    <property type="match status" value="1"/>
</dbReference>
<dbReference type="PANTHER" id="PTHR24559">
    <property type="entry name" value="TRANSPOSON TY3-I GAG-POL POLYPROTEIN"/>
    <property type="match status" value="1"/>
</dbReference>
<accession>A0A2H9T5C3</accession>
<dbReference type="FunFam" id="3.10.10.10:FF:000007">
    <property type="entry name" value="Retrovirus-related Pol polyprotein from transposon 17.6-like Protein"/>
    <property type="match status" value="1"/>
</dbReference>
<keyword evidence="4" id="KW-0540">Nuclease</keyword>
<dbReference type="InterPro" id="IPR053134">
    <property type="entry name" value="RNA-dir_DNA_polymerase"/>
</dbReference>
<evidence type="ECO:0000256" key="5">
    <source>
        <dbReference type="ARBA" id="ARBA00022759"/>
    </source>
</evidence>
<dbReference type="Pfam" id="PF00078">
    <property type="entry name" value="RVT_1"/>
    <property type="match status" value="1"/>
</dbReference>
<dbReference type="PROSITE" id="PS50878">
    <property type="entry name" value="RT_POL"/>
    <property type="match status" value="1"/>
</dbReference>
<evidence type="ECO:0000313" key="9">
    <source>
        <dbReference type="EMBL" id="PJE78407.1"/>
    </source>
</evidence>
<sequence length="484" mass="54517">MKRKCRKYLATLAKNTNDDTSNARHLKCVQEYSGAESGLFVHLDINGVQAKFLIDTGATVSLVSKQIFRDIDSKQKVKLQPMTRDILGANDLPMATVGKGRFQITIDSYSCECMAVVVDMKLDGIIGLDFLKESRSVIDCAQGKMRIGQKDSTLTWQGTLGCYRVSMKETLSIAPRSEVICEGIVQVPDSEQLPDDTFIMESSERFMKKGQALVARTIVNAGETVPLRLLNPSDQTVKVYRHTHVGRISPVDKVLDNDESEIGQKYQELPDHLVQLYEEAKEELTPEQAKQVRQLLLRTQDLFAKSDDDLGRTDMVKHKIDTQNAKPIKQPPRRFPHHAAEEVDQQVQSMLDRGIIEPSSSPWASGVVLVQKKDGSLRFCVDYRALNKVTVKDAYPLPRIGESLDRLSGAKWFSTLDLFSGYWQVEMDETDKQKTAFVTRSGFYHFNVMPFGLCNSPATFERLMETVLAQIGRYAWCTLMTSLS</sequence>
<dbReference type="InterPro" id="IPR021109">
    <property type="entry name" value="Peptidase_aspartic_dom_sf"/>
</dbReference>
<dbReference type="Gene3D" id="2.40.70.10">
    <property type="entry name" value="Acid Proteases"/>
    <property type="match status" value="1"/>
</dbReference>
<dbReference type="Gene3D" id="3.10.10.10">
    <property type="entry name" value="HIV Type 1 Reverse Transcriptase, subunit A, domain 1"/>
    <property type="match status" value="1"/>
</dbReference>
<dbReference type="GO" id="GO:0003964">
    <property type="term" value="F:RNA-directed DNA polymerase activity"/>
    <property type="evidence" value="ECO:0007669"/>
    <property type="project" value="UniProtKB-KW"/>
</dbReference>
<dbReference type="EMBL" id="NSIT01000188">
    <property type="protein sequence ID" value="PJE78407.1"/>
    <property type="molecule type" value="Genomic_DNA"/>
</dbReference>
<dbReference type="GO" id="GO:0004519">
    <property type="term" value="F:endonuclease activity"/>
    <property type="evidence" value="ECO:0007669"/>
    <property type="project" value="UniProtKB-KW"/>
</dbReference>
<reference evidence="9" key="1">
    <citation type="journal article" date="2017" name="Appl. Environ. Microbiol.">
        <title>Molecular characterization of an Endozoicomonas-like organism causing infection in king scallop Pecten maximus L.</title>
        <authorList>
            <person name="Cano I."/>
            <person name="van Aerle R."/>
            <person name="Ross S."/>
            <person name="Verner-Jeffreys D.W."/>
            <person name="Paley R.K."/>
            <person name="Rimmer G."/>
            <person name="Ryder D."/>
            <person name="Hooper P."/>
            <person name="Stone D."/>
            <person name="Feist S.W."/>
        </authorList>
    </citation>
    <scope>NUCLEOTIDE SEQUENCE</scope>
</reference>
<evidence type="ECO:0000259" key="8">
    <source>
        <dbReference type="PROSITE" id="PS50878"/>
    </source>
</evidence>
<dbReference type="CDD" id="cd01647">
    <property type="entry name" value="RT_LTR"/>
    <property type="match status" value="1"/>
</dbReference>
<dbReference type="Pfam" id="PF13975">
    <property type="entry name" value="gag-asp_proteas"/>
    <property type="match status" value="1"/>
</dbReference>
<evidence type="ECO:0000256" key="4">
    <source>
        <dbReference type="ARBA" id="ARBA00022722"/>
    </source>
</evidence>
<dbReference type="PANTHER" id="PTHR24559:SF435">
    <property type="entry name" value="RIBONUCLEASE H"/>
    <property type="match status" value="1"/>
</dbReference>